<dbReference type="InterPro" id="IPR012867">
    <property type="entry name" value="DUF1648"/>
</dbReference>
<keyword evidence="5" id="KW-1185">Reference proteome</keyword>
<dbReference type="EMBL" id="JANSKA010000004">
    <property type="protein sequence ID" value="MCR9036703.1"/>
    <property type="molecule type" value="Genomic_DNA"/>
</dbReference>
<sequence length="369" mass="39081">MSAESVLSVVTILILVPLCGVIFALTPWLTPKGELFSVSVPTAAASDPRARSLKRAYSLWVLVVTALLTGWVSYVLVAIHPNMAALASCVATVVLVLFGYFLMLHYRDKAQDLKQARGWKAKARKSAAMLGSAGAPKPVPLCWELLNLLPIAASVMVAVLGYDSAPDLIPIHAGMDGVVNGWAEKSVPVMLLPIVFQLAMAGTMAISHAMLLGSKRPIDPRHPASSAFAYGAYIHAWSACCVGMGLALNASGVVLEASMVGWVSFDVGGTTLTAVALAVLVPCVVLGVRYGQNGTRLLARLPEDFTLPADEDDRWYGGVFYANRKDPAVVVPKRFGIGWTLNLGRPASWLIVAGLVAICVFALVAAMQG</sequence>
<protein>
    <submittedName>
        <fullName evidence="4">DUF5808 domain-containing protein</fullName>
    </submittedName>
</protein>
<gene>
    <name evidence="4" type="ORF">NVS32_07040</name>
</gene>
<dbReference type="InterPro" id="IPR043831">
    <property type="entry name" value="DUF5808"/>
</dbReference>
<evidence type="ECO:0000259" key="2">
    <source>
        <dbReference type="Pfam" id="PF07853"/>
    </source>
</evidence>
<feature type="domain" description="DUF5808" evidence="3">
    <location>
        <begin position="324"/>
        <end position="349"/>
    </location>
</feature>
<name>A0ABT1Z907_9ACTN</name>
<proteinExistence type="predicted"/>
<comment type="caution">
    <text evidence="4">The sequence shown here is derived from an EMBL/GenBank/DDBJ whole genome shotgun (WGS) entry which is preliminary data.</text>
</comment>
<dbReference type="Proteomes" id="UP001204320">
    <property type="component" value="Unassembled WGS sequence"/>
</dbReference>
<organism evidence="4 5">
    <name type="scientific">Tractidigestivibacter montrealensis</name>
    <dbReference type="NCBI Taxonomy" id="2972466"/>
    <lineage>
        <taxon>Bacteria</taxon>
        <taxon>Bacillati</taxon>
        <taxon>Actinomycetota</taxon>
        <taxon>Coriobacteriia</taxon>
        <taxon>Coriobacteriales</taxon>
        <taxon>Atopobiaceae</taxon>
        <taxon>Tractidigestivibacter</taxon>
    </lineage>
</organism>
<dbReference type="RefSeq" id="WP_258499186.1">
    <property type="nucleotide sequence ID" value="NZ_JANSKA010000004.1"/>
</dbReference>
<dbReference type="Pfam" id="PF07853">
    <property type="entry name" value="DUF1648"/>
    <property type="match status" value="1"/>
</dbReference>
<feature type="transmembrane region" description="Helical" evidence="1">
    <location>
        <begin position="233"/>
        <end position="255"/>
    </location>
</feature>
<dbReference type="PANTHER" id="PTHR37810">
    <property type="entry name" value="IMMUNITY PROTEIN SDPI"/>
    <property type="match status" value="1"/>
</dbReference>
<feature type="transmembrane region" description="Helical" evidence="1">
    <location>
        <begin position="267"/>
        <end position="288"/>
    </location>
</feature>
<keyword evidence="1" id="KW-0472">Membrane</keyword>
<feature type="transmembrane region" description="Helical" evidence="1">
    <location>
        <begin position="57"/>
        <end position="77"/>
    </location>
</feature>
<dbReference type="Pfam" id="PF19124">
    <property type="entry name" value="DUF5808"/>
    <property type="match status" value="1"/>
</dbReference>
<feature type="domain" description="DUF1648" evidence="2">
    <location>
        <begin position="151"/>
        <end position="195"/>
    </location>
</feature>
<reference evidence="4 5" key="1">
    <citation type="submission" date="2022-08" db="EMBL/GenBank/DDBJ databases">
        <title>Tractidigestivibacter montrealensis type strain KD21.</title>
        <authorList>
            <person name="Diop K."/>
            <person name="Richard C."/>
            <person name="Routy B."/>
        </authorList>
    </citation>
    <scope>NUCLEOTIDE SEQUENCE [LARGE SCALE GENOMIC DNA]</scope>
    <source>
        <strain evidence="4 5">KD21</strain>
    </source>
</reference>
<keyword evidence="1" id="KW-1133">Transmembrane helix</keyword>
<dbReference type="PANTHER" id="PTHR37810:SF5">
    <property type="entry name" value="IMMUNITY PROTEIN SDPI"/>
    <property type="match status" value="1"/>
</dbReference>
<evidence type="ECO:0000256" key="1">
    <source>
        <dbReference type="SAM" id="Phobius"/>
    </source>
</evidence>
<keyword evidence="1" id="KW-0812">Transmembrane</keyword>
<feature type="transmembrane region" description="Helical" evidence="1">
    <location>
        <begin position="347"/>
        <end position="367"/>
    </location>
</feature>
<evidence type="ECO:0000313" key="5">
    <source>
        <dbReference type="Proteomes" id="UP001204320"/>
    </source>
</evidence>
<accession>A0ABT1Z907</accession>
<evidence type="ECO:0000259" key="3">
    <source>
        <dbReference type="Pfam" id="PF19124"/>
    </source>
</evidence>
<feature type="transmembrane region" description="Helical" evidence="1">
    <location>
        <begin position="190"/>
        <end position="212"/>
    </location>
</feature>
<evidence type="ECO:0000313" key="4">
    <source>
        <dbReference type="EMBL" id="MCR9036703.1"/>
    </source>
</evidence>
<feature type="transmembrane region" description="Helical" evidence="1">
    <location>
        <begin position="6"/>
        <end position="29"/>
    </location>
</feature>
<feature type="transmembrane region" description="Helical" evidence="1">
    <location>
        <begin position="83"/>
        <end position="104"/>
    </location>
</feature>